<dbReference type="SUPFAM" id="SSF57424">
    <property type="entry name" value="LDL receptor-like module"/>
    <property type="match status" value="1"/>
</dbReference>
<comment type="caution">
    <text evidence="10">The sequence shown here is derived from an EMBL/GenBank/DDBJ whole genome shotgun (WGS) entry which is preliminary data.</text>
</comment>
<feature type="transmembrane region" description="Helical" evidence="7">
    <location>
        <begin position="1480"/>
        <end position="1499"/>
    </location>
</feature>
<gene>
    <name evidence="10" type="ORF">EDS130_LOCUS37126</name>
</gene>
<comment type="caution">
    <text evidence="6">Lacks conserved residue(s) required for the propagation of feature annotation.</text>
</comment>
<feature type="transmembrane region" description="Helical" evidence="7">
    <location>
        <begin position="1256"/>
        <end position="1281"/>
    </location>
</feature>
<comment type="subcellular location">
    <subcellularLocation>
        <location evidence="1">Membrane</location>
    </subcellularLocation>
</comment>
<feature type="disulfide bond" evidence="6">
    <location>
        <begin position="1024"/>
        <end position="1033"/>
    </location>
</feature>
<feature type="transmembrane region" description="Helical" evidence="7">
    <location>
        <begin position="1293"/>
        <end position="1313"/>
    </location>
</feature>
<dbReference type="InterPro" id="IPR002172">
    <property type="entry name" value="LDrepeatLR_classA_rpt"/>
</dbReference>
<evidence type="ECO:0000313" key="11">
    <source>
        <dbReference type="Proteomes" id="UP000663852"/>
    </source>
</evidence>
<sequence length="1555" mass="183092">MILFVIITIKSDNSFLFNTNNPYSQRIFDCFYFHSINEYAPDNNLLINTNDLTPYCRRISIDEKWNDTQGFIENNHTFQSLRLKGIQSKDLLQWSLTIDIIEQYEIYLNENNSQFDDYIFNNCSLHWFGSHCQYTFALNVSITSFSTFVQASLTNRIQYERELVINTCYPYLSECLRGPKPMCLDWREICDGKIDCINESFGIDEKYCEQLELKECEEDEYRCHNGAQCIPLNFFHDSWSSHDCLDGSDENEIYQSKLETNLRAYLNCTDSMKFACEETMCRYPGYFSCGDGQCLESRRVFNIMNREIAGCKGTSRDLHYKRAIYLSAKEYSIDCYELLFCKLKFYYLLQNDLHTEEECLAGDWLLTNNCSLEYLSFPLQPLYYSYFQIIYSTKVLYLNISGIVPPQYICHDPRTCHYLSKSTNQIFIDLNCRQSSFYEPVHHVLDRYLASDANKCQLMGNINNYSSNSSLFYCERSDKYISKYRLIDGYNDCFYNEDENYFDSCLLNQSQRFNCTSENKCLSPIGIGLDFPRCQNGEDEERINDIQSIFSKLCSTFVPLLEEDNESTITNCEWWPCLTPYTRCDGHYHCTNGIDELNCPNMNCQINEYKCSTDRPNEYHCIAQEFIYEIPINCYENKSEYIYRQIFYSNNSLINNNHDYISWKEKENCLTKNDICKDESNNIQQNHFCPIYFFSTIPIYHKFYSNLYSNETLCYIFNFNSLMFEKNFVSTWNLGYLPKQINSTLLSIEQINDTKLNESKLIINDKKDLIEYCNRGIIIYEGKSYEKICLCPPNYFGKQCQWQSQRISLTIQIKTLGFYEEKIPIYEFFIYLIDNENEIIHYYEKINYIPSIDCDTKYNRYLLYPTQPKDLNSIYSIHIALYEKLTMNYYGSWFFSNPFPFLPVHRLAKQIQIPLEKSKELINCPIQCGNHGECFSFINNSTKFFCYCHEGYSGRFCNITYERTCSLDSFHLNASICLCPLNKFGSKCYLKHLTCQSTNNLCQNNGVCIPGNDRITKEKFLCLCTEDYTGSYCQYRSNRIDIHFKTDEIPLIIFGHFLTALEDREHQRTTTFKKIPFDQNSISLYFNKPFHVLIIEYFNHYYLGVLRETFYDGEYISTNIGKDHLCVNINELMNSTLLNYKDLRRMKYYPLQCLKNVQLKCFYDEKQICICDKNRFSNCWSFNHSMSYNCQGHNFCENKGKCFQDNLKCPIRSICKCEDCYYGSQCQFTTEGFSISLDVIFGYQIKPSISFLKQSLAVKITASLTICMFLLGLINGTLLILTFRNKTILSTGCGLYLLTNSIVSLLTVSFFTIKYSQLVIFQMNTITNHSFILINCILIDVLLKILLSYGEWLNGCVAVERVMAAVQGVRFNKRKSKSTSKYIILILLLIIIISYIHDPISRQLFNDKDEKRLWCIVKYSTNLKIYDKFINSFHFFMPFMINVSSAIIIIIQLFRIRSKAKKTSPSQTIFLEHIQQHKHLLISPCVLIILAIPRLIILFISRCMKSFRDPWLFLCGYYISFIPPLLLFIIFILPSENYKEEFLNVIKKIHLIKYQ</sequence>
<feature type="disulfide bond" evidence="6">
    <location>
        <begin position="924"/>
        <end position="934"/>
    </location>
</feature>
<evidence type="ECO:0000256" key="1">
    <source>
        <dbReference type="ARBA" id="ARBA00004370"/>
    </source>
</evidence>
<dbReference type="SUPFAM" id="SSF81321">
    <property type="entry name" value="Family A G protein-coupled receptor-like"/>
    <property type="match status" value="1"/>
</dbReference>
<reference evidence="10" key="1">
    <citation type="submission" date="2021-02" db="EMBL/GenBank/DDBJ databases">
        <authorList>
            <person name="Nowell W R."/>
        </authorList>
    </citation>
    <scope>NUCLEOTIDE SEQUENCE</scope>
</reference>
<organism evidence="10 11">
    <name type="scientific">Adineta ricciae</name>
    <name type="common">Rotifer</name>
    <dbReference type="NCBI Taxonomy" id="249248"/>
    <lineage>
        <taxon>Eukaryota</taxon>
        <taxon>Metazoa</taxon>
        <taxon>Spiralia</taxon>
        <taxon>Gnathifera</taxon>
        <taxon>Rotifera</taxon>
        <taxon>Eurotatoria</taxon>
        <taxon>Bdelloidea</taxon>
        <taxon>Adinetida</taxon>
        <taxon>Adinetidae</taxon>
        <taxon>Adineta</taxon>
    </lineage>
</organism>
<dbReference type="Gene3D" id="2.10.25.10">
    <property type="entry name" value="Laminin"/>
    <property type="match status" value="1"/>
</dbReference>
<dbReference type="GO" id="GO:0016020">
    <property type="term" value="C:membrane"/>
    <property type="evidence" value="ECO:0007669"/>
    <property type="project" value="UniProtKB-SubCell"/>
</dbReference>
<feature type="transmembrane region" description="Helical" evidence="7">
    <location>
        <begin position="1380"/>
        <end position="1397"/>
    </location>
</feature>
<evidence type="ECO:0000259" key="9">
    <source>
        <dbReference type="PROSITE" id="PS50262"/>
    </source>
</evidence>
<dbReference type="InterPro" id="IPR017452">
    <property type="entry name" value="GPCR_Rhodpsn_7TM"/>
</dbReference>
<feature type="transmembrane region" description="Helical" evidence="7">
    <location>
        <begin position="1319"/>
        <end position="1343"/>
    </location>
</feature>
<evidence type="ECO:0000256" key="6">
    <source>
        <dbReference type="PROSITE-ProRule" id="PRU00076"/>
    </source>
</evidence>
<evidence type="ECO:0000313" key="10">
    <source>
        <dbReference type="EMBL" id="CAF1416409.1"/>
    </source>
</evidence>
<evidence type="ECO:0000256" key="2">
    <source>
        <dbReference type="ARBA" id="ARBA00022692"/>
    </source>
</evidence>
<dbReference type="PANTHER" id="PTHR24033:SF151">
    <property type="entry name" value="NOTCH 2"/>
    <property type="match status" value="1"/>
</dbReference>
<feature type="transmembrane region" description="Helical" evidence="7">
    <location>
        <begin position="1511"/>
        <end position="1533"/>
    </location>
</feature>
<feature type="disulfide bond" evidence="6">
    <location>
        <begin position="948"/>
        <end position="957"/>
    </location>
</feature>
<dbReference type="InterPro" id="IPR000742">
    <property type="entry name" value="EGF"/>
</dbReference>
<protein>
    <submittedName>
        <fullName evidence="10">Uncharacterized protein</fullName>
    </submittedName>
</protein>
<dbReference type="OrthoDB" id="337038at2759"/>
<feature type="domain" description="EGF-like" evidence="8">
    <location>
        <begin position="991"/>
        <end position="1034"/>
    </location>
</feature>
<dbReference type="PROSITE" id="PS50068">
    <property type="entry name" value="LDLRA_2"/>
    <property type="match status" value="1"/>
</dbReference>
<keyword evidence="6" id="KW-0245">EGF-like domain</keyword>
<dbReference type="Proteomes" id="UP000663852">
    <property type="component" value="Unassembled WGS sequence"/>
</dbReference>
<evidence type="ECO:0000259" key="8">
    <source>
        <dbReference type="PROSITE" id="PS50026"/>
    </source>
</evidence>
<dbReference type="SUPFAM" id="SSF57196">
    <property type="entry name" value="EGF/Laminin"/>
    <property type="match status" value="1"/>
</dbReference>
<accession>A0A815M9N0</accession>
<feature type="domain" description="EGF-like" evidence="8">
    <location>
        <begin position="920"/>
        <end position="958"/>
    </location>
</feature>
<evidence type="ECO:0000256" key="7">
    <source>
        <dbReference type="SAM" id="Phobius"/>
    </source>
</evidence>
<keyword evidence="3 7" id="KW-1133">Transmembrane helix</keyword>
<dbReference type="CDD" id="cd00112">
    <property type="entry name" value="LDLa"/>
    <property type="match status" value="1"/>
</dbReference>
<dbReference type="PROSITE" id="PS01186">
    <property type="entry name" value="EGF_2"/>
    <property type="match status" value="1"/>
</dbReference>
<dbReference type="InterPro" id="IPR051830">
    <property type="entry name" value="NOTCH_homolog"/>
</dbReference>
<dbReference type="PROSITE" id="PS50262">
    <property type="entry name" value="G_PROTEIN_RECEP_F1_2"/>
    <property type="match status" value="1"/>
</dbReference>
<evidence type="ECO:0000256" key="3">
    <source>
        <dbReference type="ARBA" id="ARBA00022989"/>
    </source>
</evidence>
<dbReference type="PROSITE" id="PS00022">
    <property type="entry name" value="EGF_1"/>
    <property type="match status" value="2"/>
</dbReference>
<dbReference type="SMART" id="SM00192">
    <property type="entry name" value="LDLa"/>
    <property type="match status" value="3"/>
</dbReference>
<dbReference type="PROSITE" id="PS50026">
    <property type="entry name" value="EGF_3"/>
    <property type="match status" value="2"/>
</dbReference>
<proteinExistence type="predicted"/>
<feature type="transmembrane region" description="Helical" evidence="7">
    <location>
        <begin position="1433"/>
        <end position="1454"/>
    </location>
</feature>
<keyword evidence="5 6" id="KW-1015">Disulfide bond</keyword>
<feature type="domain" description="G-protein coupled receptors family 1 profile" evidence="9">
    <location>
        <begin position="1274"/>
        <end position="1531"/>
    </location>
</feature>
<keyword evidence="4 7" id="KW-0472">Membrane</keyword>
<dbReference type="PANTHER" id="PTHR24033">
    <property type="entry name" value="EGF-LIKE DOMAIN-CONTAINING PROTEIN"/>
    <property type="match status" value="1"/>
</dbReference>
<name>A0A815M9N0_ADIRI</name>
<dbReference type="Gene3D" id="4.10.400.10">
    <property type="entry name" value="Low-density Lipoprotein Receptor"/>
    <property type="match status" value="2"/>
</dbReference>
<dbReference type="EMBL" id="CAJNOJ010000359">
    <property type="protein sequence ID" value="CAF1416409.1"/>
    <property type="molecule type" value="Genomic_DNA"/>
</dbReference>
<dbReference type="InterPro" id="IPR036055">
    <property type="entry name" value="LDL_receptor-like_sf"/>
</dbReference>
<dbReference type="SMART" id="SM00181">
    <property type="entry name" value="EGF"/>
    <property type="match status" value="2"/>
</dbReference>
<keyword evidence="2 7" id="KW-0812">Transmembrane</keyword>
<evidence type="ECO:0000256" key="4">
    <source>
        <dbReference type="ARBA" id="ARBA00023136"/>
    </source>
</evidence>
<evidence type="ECO:0000256" key="5">
    <source>
        <dbReference type="ARBA" id="ARBA00023157"/>
    </source>
</evidence>
<dbReference type="Gene3D" id="1.20.1070.10">
    <property type="entry name" value="Rhodopsin 7-helix transmembrane proteins"/>
    <property type="match status" value="1"/>
</dbReference>